<dbReference type="Pfam" id="PF02588">
    <property type="entry name" value="YitT_membrane"/>
    <property type="match status" value="1"/>
</dbReference>
<feature type="transmembrane region" description="Helical" evidence="6">
    <location>
        <begin position="7"/>
        <end position="32"/>
    </location>
</feature>
<protein>
    <recommendedName>
        <fullName evidence="7">DUF2179 domain-containing protein</fullName>
    </recommendedName>
</protein>
<dbReference type="CDD" id="cd16380">
    <property type="entry name" value="YitT_C"/>
    <property type="match status" value="1"/>
</dbReference>
<dbReference type="InterPro" id="IPR003740">
    <property type="entry name" value="YitT"/>
</dbReference>
<evidence type="ECO:0000259" key="7">
    <source>
        <dbReference type="Pfam" id="PF10035"/>
    </source>
</evidence>
<dbReference type="RefSeq" id="WP_025435145.1">
    <property type="nucleotide sequence ID" value="NZ_CP007452.1"/>
</dbReference>
<keyword evidence="3 6" id="KW-0812">Transmembrane</keyword>
<feature type="transmembrane region" description="Helical" evidence="6">
    <location>
        <begin position="52"/>
        <end position="73"/>
    </location>
</feature>
<evidence type="ECO:0000256" key="1">
    <source>
        <dbReference type="ARBA" id="ARBA00004651"/>
    </source>
</evidence>
<feature type="transmembrane region" description="Helical" evidence="6">
    <location>
        <begin position="80"/>
        <end position="102"/>
    </location>
</feature>
<comment type="subcellular location">
    <subcellularLocation>
        <location evidence="1">Cell membrane</location>
        <topology evidence="1">Multi-pass membrane protein</topology>
    </subcellularLocation>
</comment>
<organism evidence="8 9">
    <name type="scientific">Peptoclostridium acidaminophilum DSM 3953</name>
    <dbReference type="NCBI Taxonomy" id="1286171"/>
    <lineage>
        <taxon>Bacteria</taxon>
        <taxon>Bacillati</taxon>
        <taxon>Bacillota</taxon>
        <taxon>Clostridia</taxon>
        <taxon>Peptostreptococcales</taxon>
        <taxon>Peptoclostridiaceae</taxon>
        <taxon>Peptoclostridium</taxon>
    </lineage>
</organism>
<evidence type="ECO:0000256" key="5">
    <source>
        <dbReference type="ARBA" id="ARBA00023136"/>
    </source>
</evidence>
<reference evidence="8 9" key="1">
    <citation type="journal article" date="2014" name="Genome Announc.">
        <title>Complete Genome Sequence of Amino Acid-Utilizing Eubacterium acidaminophilum al-2 (DSM 3953).</title>
        <authorList>
            <person name="Poehlein A."/>
            <person name="Andreesen J.R."/>
            <person name="Daniel R."/>
        </authorList>
    </citation>
    <scope>NUCLEOTIDE SEQUENCE [LARGE SCALE GENOMIC DNA]</scope>
    <source>
        <strain evidence="8 9">DSM 3953</strain>
    </source>
</reference>
<dbReference type="PANTHER" id="PTHR33545">
    <property type="entry name" value="UPF0750 MEMBRANE PROTEIN YITT-RELATED"/>
    <property type="match status" value="1"/>
</dbReference>
<keyword evidence="5 6" id="KW-0472">Membrane</keyword>
<dbReference type="InterPro" id="IPR019264">
    <property type="entry name" value="DUF2179"/>
</dbReference>
<dbReference type="Proteomes" id="UP000019591">
    <property type="component" value="Chromosome"/>
</dbReference>
<dbReference type="PIRSF" id="PIRSF006483">
    <property type="entry name" value="Membrane_protein_YitT"/>
    <property type="match status" value="1"/>
</dbReference>
<dbReference type="STRING" id="1286171.EAL2_c08170"/>
<dbReference type="EMBL" id="CP007452">
    <property type="protein sequence ID" value="AHM56117.1"/>
    <property type="molecule type" value="Genomic_DNA"/>
</dbReference>
<evidence type="ECO:0000313" key="8">
    <source>
        <dbReference type="EMBL" id="AHM56117.1"/>
    </source>
</evidence>
<dbReference type="InterPro" id="IPR051461">
    <property type="entry name" value="UPF0750_membrane"/>
</dbReference>
<evidence type="ECO:0000313" key="9">
    <source>
        <dbReference type="Proteomes" id="UP000019591"/>
    </source>
</evidence>
<evidence type="ECO:0000256" key="2">
    <source>
        <dbReference type="ARBA" id="ARBA00022475"/>
    </source>
</evidence>
<feature type="transmembrane region" description="Helical" evidence="6">
    <location>
        <begin position="148"/>
        <end position="169"/>
    </location>
</feature>
<dbReference type="GO" id="GO:0005886">
    <property type="term" value="C:plasma membrane"/>
    <property type="evidence" value="ECO:0007669"/>
    <property type="project" value="UniProtKB-SubCell"/>
</dbReference>
<keyword evidence="4 6" id="KW-1133">Transmembrane helix</keyword>
<dbReference type="OrthoDB" id="9779786at2"/>
<dbReference type="Gene3D" id="3.30.70.120">
    <property type="match status" value="1"/>
</dbReference>
<dbReference type="AlphaFoldDB" id="W8TIT6"/>
<dbReference type="PATRIC" id="fig|1286171.3.peg.764"/>
<gene>
    <name evidence="8" type="ORF">EAL2_c08170</name>
</gene>
<feature type="domain" description="DUF2179" evidence="7">
    <location>
        <begin position="222"/>
        <end position="272"/>
    </location>
</feature>
<dbReference type="Pfam" id="PF10035">
    <property type="entry name" value="DUF2179"/>
    <property type="match status" value="1"/>
</dbReference>
<evidence type="ECO:0000256" key="6">
    <source>
        <dbReference type="SAM" id="Phobius"/>
    </source>
</evidence>
<name>W8TIT6_PEPAC</name>
<dbReference type="eggNOG" id="COG1284">
    <property type="taxonomic scope" value="Bacteria"/>
</dbReference>
<dbReference type="PANTHER" id="PTHR33545:SF3">
    <property type="entry name" value="UPF0750 MEMBRANE PROTEIN YQFU"/>
    <property type="match status" value="1"/>
</dbReference>
<dbReference type="KEGG" id="eac:EAL2_c08170"/>
<accession>W8TIT6</accession>
<dbReference type="InterPro" id="IPR015867">
    <property type="entry name" value="N-reg_PII/ATP_PRibTrfase_C"/>
</dbReference>
<proteinExistence type="predicted"/>
<evidence type="ECO:0000256" key="4">
    <source>
        <dbReference type="ARBA" id="ARBA00022989"/>
    </source>
</evidence>
<sequence length="284" mass="30754">MPKKHKIISFISRVIFMVLGATLASIALQVFLIPNNVIDGGVVGISIIASHLTKLPLGLFTFVLNIPFLVIGYNHIGKTFTLSTLFSVACLSVGVSIMQPIPEITHDVLLASVFGGIILGAGVGLIIRNGGSLDGTEIVAIILDKRHSFSIGEIVMFFNLFILSSAGFVFGWDRAMYSLIAYFIAFKVIDITVEGIDESKAVIIISEKHKDISEAIMDRLGRGLTLLDGRGAYMGVETDVIYVIVSRLEIAKLKSIVHGFDENALMTIGSVEVSGKKYKKKAIH</sequence>
<keyword evidence="2" id="KW-1003">Cell membrane</keyword>
<dbReference type="HOGENOM" id="CLU_063199_1_0_9"/>
<keyword evidence="9" id="KW-1185">Reference proteome</keyword>
<evidence type="ECO:0000256" key="3">
    <source>
        <dbReference type="ARBA" id="ARBA00022692"/>
    </source>
</evidence>
<feature type="transmembrane region" description="Helical" evidence="6">
    <location>
        <begin position="108"/>
        <end position="127"/>
    </location>
</feature>